<dbReference type="PIRSF" id="PIRSF003093">
    <property type="entry name" value="SulA"/>
    <property type="match status" value="1"/>
</dbReference>
<sequence length="154" mass="17273">MIQVRNHRGRSHLGLLPKTENNQIHQKTTSAKADFGKITEIVTSSGELNDIPLLMPLLAQLSHEDRWFAWISPPVNLPRSLLENAGIDLSKVILLYPDAQHSVLHLAKKALSAGTCHAVISWAEEISEHEIKNLEQSAQLGRSNGILIRRRHHH</sequence>
<dbReference type="RefSeq" id="WP_090728677.1">
    <property type="nucleotide sequence ID" value="NZ_FOOU01000009.1"/>
</dbReference>
<proteinExistence type="predicted"/>
<dbReference type="InterPro" id="IPR027417">
    <property type="entry name" value="P-loop_NTPase"/>
</dbReference>
<accession>A0A1I2TBE8</accession>
<dbReference type="Proteomes" id="UP000198623">
    <property type="component" value="Unassembled WGS sequence"/>
</dbReference>
<dbReference type="GO" id="GO:0051301">
    <property type="term" value="P:cell division"/>
    <property type="evidence" value="ECO:0007669"/>
    <property type="project" value="UniProtKB-KW"/>
</dbReference>
<keyword evidence="2" id="KW-1185">Reference proteome</keyword>
<dbReference type="GO" id="GO:0051782">
    <property type="term" value="P:negative regulation of cell division"/>
    <property type="evidence" value="ECO:0007669"/>
    <property type="project" value="InterPro"/>
</dbReference>
<dbReference type="Pfam" id="PF03846">
    <property type="entry name" value="SulA"/>
    <property type="match status" value="1"/>
</dbReference>
<keyword evidence="1" id="KW-0131">Cell cycle</keyword>
<name>A0A1I2TBE8_9GAMM</name>
<dbReference type="Gene3D" id="3.40.50.300">
    <property type="entry name" value="P-loop containing nucleotide triphosphate hydrolases"/>
    <property type="match status" value="1"/>
</dbReference>
<dbReference type="AlphaFoldDB" id="A0A1I2TBE8"/>
<dbReference type="STRING" id="1045558.SAMN05216175_109146"/>
<reference evidence="2" key="1">
    <citation type="submission" date="2016-10" db="EMBL/GenBank/DDBJ databases">
        <authorList>
            <person name="Varghese N."/>
            <person name="Submissions S."/>
        </authorList>
    </citation>
    <scope>NUCLEOTIDE SEQUENCE [LARGE SCALE GENOMIC DNA]</scope>
    <source>
        <strain evidence="2">CGMCC 1.10971</strain>
    </source>
</reference>
<evidence type="ECO:0000313" key="2">
    <source>
        <dbReference type="Proteomes" id="UP000198623"/>
    </source>
</evidence>
<protein>
    <submittedName>
        <fullName evidence="1">Cell division inhibitor SulA</fullName>
    </submittedName>
</protein>
<dbReference type="SUPFAM" id="SSF52540">
    <property type="entry name" value="P-loop containing nucleoside triphosphate hydrolases"/>
    <property type="match status" value="1"/>
</dbReference>
<gene>
    <name evidence="1" type="ORF">SAMN05216175_109146</name>
</gene>
<dbReference type="OrthoDB" id="9811176at2"/>
<dbReference type="InterPro" id="IPR004596">
    <property type="entry name" value="Cell_div_suppressor_SulA"/>
</dbReference>
<dbReference type="GO" id="GO:0009432">
    <property type="term" value="P:SOS response"/>
    <property type="evidence" value="ECO:0007669"/>
    <property type="project" value="InterPro"/>
</dbReference>
<keyword evidence="1" id="KW-0132">Cell division</keyword>
<dbReference type="EMBL" id="FOOU01000009">
    <property type="protein sequence ID" value="SFG61429.1"/>
    <property type="molecule type" value="Genomic_DNA"/>
</dbReference>
<organism evidence="1 2">
    <name type="scientific">Neptunomonas qingdaonensis</name>
    <dbReference type="NCBI Taxonomy" id="1045558"/>
    <lineage>
        <taxon>Bacteria</taxon>
        <taxon>Pseudomonadati</taxon>
        <taxon>Pseudomonadota</taxon>
        <taxon>Gammaproteobacteria</taxon>
        <taxon>Oceanospirillales</taxon>
        <taxon>Oceanospirillaceae</taxon>
        <taxon>Neptunomonas</taxon>
    </lineage>
</organism>
<evidence type="ECO:0000313" key="1">
    <source>
        <dbReference type="EMBL" id="SFG61429.1"/>
    </source>
</evidence>